<sequence length="105" mass="11781">MNSFLGASRLLFTLTITFGRQLVEKRRVIGLLLLLDDEEFDEFGLPIDDGVGLPLFLYICSMLSKLSSKLSFFFFASGSTFGDRRSWPRDLLSELLLSSCSLANC</sequence>
<organism evidence="2">
    <name type="scientific">Culex pipiens</name>
    <name type="common">House mosquito</name>
    <dbReference type="NCBI Taxonomy" id="7175"/>
    <lineage>
        <taxon>Eukaryota</taxon>
        <taxon>Metazoa</taxon>
        <taxon>Ecdysozoa</taxon>
        <taxon>Arthropoda</taxon>
        <taxon>Hexapoda</taxon>
        <taxon>Insecta</taxon>
        <taxon>Pterygota</taxon>
        <taxon>Neoptera</taxon>
        <taxon>Endopterygota</taxon>
        <taxon>Diptera</taxon>
        <taxon>Nematocera</taxon>
        <taxon>Culicoidea</taxon>
        <taxon>Culicidae</taxon>
        <taxon>Culicinae</taxon>
        <taxon>Culicini</taxon>
        <taxon>Culex</taxon>
        <taxon>Culex</taxon>
    </lineage>
</organism>
<proteinExistence type="predicted"/>
<dbReference type="EMBL" id="HBUE01348254">
    <property type="protein sequence ID" value="CAG6601820.1"/>
    <property type="molecule type" value="Transcribed_RNA"/>
</dbReference>
<dbReference type="EMBL" id="HBUE01348257">
    <property type="protein sequence ID" value="CAG6601826.1"/>
    <property type="molecule type" value="Transcribed_RNA"/>
</dbReference>
<name>A0A8D8KZD9_CULPI</name>
<dbReference type="EMBL" id="HBUE01241207">
    <property type="protein sequence ID" value="CAG6549548.1"/>
    <property type="molecule type" value="Transcribed_RNA"/>
</dbReference>
<dbReference type="EMBL" id="HBUE01241205">
    <property type="protein sequence ID" value="CAG6549544.1"/>
    <property type="molecule type" value="Transcribed_RNA"/>
</dbReference>
<dbReference type="EMBL" id="HBUE01348255">
    <property type="protein sequence ID" value="CAG6601822.1"/>
    <property type="molecule type" value="Transcribed_RNA"/>
</dbReference>
<dbReference type="EMBL" id="HBUE01241208">
    <property type="protein sequence ID" value="CAG6549550.1"/>
    <property type="molecule type" value="Transcribed_RNA"/>
</dbReference>
<evidence type="ECO:0000256" key="1">
    <source>
        <dbReference type="SAM" id="SignalP"/>
    </source>
</evidence>
<dbReference type="EMBL" id="HBUE01241206">
    <property type="protein sequence ID" value="CAG6549546.1"/>
    <property type="molecule type" value="Transcribed_RNA"/>
</dbReference>
<dbReference type="AlphaFoldDB" id="A0A8D8KZD9"/>
<keyword evidence="1" id="KW-0732">Signal</keyword>
<protein>
    <submittedName>
        <fullName evidence="2">(northern house mosquito) hypothetical protein</fullName>
    </submittedName>
</protein>
<accession>A0A8D8KZD9</accession>
<dbReference type="EMBL" id="HBUE01241204">
    <property type="protein sequence ID" value="CAG6549542.1"/>
    <property type="molecule type" value="Transcribed_RNA"/>
</dbReference>
<dbReference type="EMBL" id="HBUE01241209">
    <property type="protein sequence ID" value="CAG6549552.1"/>
    <property type="molecule type" value="Transcribed_RNA"/>
</dbReference>
<dbReference type="EMBL" id="HBUE01348253">
    <property type="protein sequence ID" value="CAG6601818.1"/>
    <property type="molecule type" value="Transcribed_RNA"/>
</dbReference>
<feature type="chain" id="PRO_5036261330" evidence="1">
    <location>
        <begin position="20"/>
        <end position="105"/>
    </location>
</feature>
<dbReference type="EMBL" id="HBUE01348252">
    <property type="protein sequence ID" value="CAG6601816.1"/>
    <property type="molecule type" value="Transcribed_RNA"/>
</dbReference>
<reference evidence="2" key="1">
    <citation type="submission" date="2021-05" db="EMBL/GenBank/DDBJ databases">
        <authorList>
            <person name="Alioto T."/>
            <person name="Alioto T."/>
            <person name="Gomez Garrido J."/>
        </authorList>
    </citation>
    <scope>NUCLEOTIDE SEQUENCE</scope>
</reference>
<feature type="signal peptide" evidence="1">
    <location>
        <begin position="1"/>
        <end position="19"/>
    </location>
</feature>
<evidence type="ECO:0000313" key="2">
    <source>
        <dbReference type="EMBL" id="CAG6601820.1"/>
    </source>
</evidence>
<dbReference type="EMBL" id="HBUE01348256">
    <property type="protein sequence ID" value="CAG6601824.1"/>
    <property type="molecule type" value="Transcribed_RNA"/>
</dbReference>